<dbReference type="CDD" id="cd00075">
    <property type="entry name" value="HATPase"/>
    <property type="match status" value="1"/>
</dbReference>
<dbReference type="SMART" id="SM00387">
    <property type="entry name" value="HATPase_c"/>
    <property type="match status" value="1"/>
</dbReference>
<dbReference type="InterPro" id="IPR036890">
    <property type="entry name" value="HATPase_C_sf"/>
</dbReference>
<reference evidence="9 10" key="1">
    <citation type="submission" date="2019-10" db="EMBL/GenBank/DDBJ databases">
        <title>Halotolerant bacteria associated to Saharan-endemic halophytes Stipa tenacissima L. and Atriplex halimus L mitigate salt stress and promote growth of tomato plants.</title>
        <authorList>
            <person name="Dif G."/>
        </authorList>
    </citation>
    <scope>NUCLEOTIDE SEQUENCE [LARGE SCALE GENOMIC DNA]</scope>
    <source>
        <strain evidence="9 10">IS26</strain>
    </source>
</reference>
<dbReference type="SUPFAM" id="SSF47226">
    <property type="entry name" value="Histidine-containing phosphotransfer domain, HPT domain"/>
    <property type="match status" value="1"/>
</dbReference>
<dbReference type="Pfam" id="PF00072">
    <property type="entry name" value="Response_reg"/>
    <property type="match status" value="1"/>
</dbReference>
<protein>
    <recommendedName>
        <fullName evidence="2">histidine kinase</fullName>
        <ecNumber evidence="2">2.7.13.3</ecNumber>
    </recommendedName>
</protein>
<dbReference type="GO" id="GO:0000155">
    <property type="term" value="F:phosphorelay sensor kinase activity"/>
    <property type="evidence" value="ECO:0007669"/>
    <property type="project" value="TreeGrafter"/>
</dbReference>
<dbReference type="InterPro" id="IPR001789">
    <property type="entry name" value="Sig_transdc_resp-reg_receiver"/>
</dbReference>
<evidence type="ECO:0000313" key="9">
    <source>
        <dbReference type="EMBL" id="KAB7628581.1"/>
    </source>
</evidence>
<dbReference type="InterPro" id="IPR011006">
    <property type="entry name" value="CheY-like_superfamily"/>
</dbReference>
<evidence type="ECO:0000313" key="10">
    <source>
        <dbReference type="Proteomes" id="UP000449004"/>
    </source>
</evidence>
<dbReference type="SUPFAM" id="SSF52172">
    <property type="entry name" value="CheY-like"/>
    <property type="match status" value="1"/>
</dbReference>
<evidence type="ECO:0000256" key="3">
    <source>
        <dbReference type="ARBA" id="ARBA00022679"/>
    </source>
</evidence>
<accession>A0A7V7YD75</accession>
<dbReference type="PROSITE" id="PS50109">
    <property type="entry name" value="HIS_KIN"/>
    <property type="match status" value="1"/>
</dbReference>
<dbReference type="Gene3D" id="3.40.190.10">
    <property type="entry name" value="Periplasmic binding protein-like II"/>
    <property type="match status" value="2"/>
</dbReference>
<keyword evidence="6" id="KW-0472">Membrane</keyword>
<dbReference type="InterPro" id="IPR004358">
    <property type="entry name" value="Sig_transdc_His_kin-like_C"/>
</dbReference>
<dbReference type="InterPro" id="IPR005467">
    <property type="entry name" value="His_kinase_dom"/>
</dbReference>
<feature type="domain" description="Response regulatory" evidence="8">
    <location>
        <begin position="579"/>
        <end position="699"/>
    </location>
</feature>
<sequence length="809" mass="86139">MPAYLWGIFLSDDWCMDPRASSPFRTTGRRQSPWRVAWLTATFAIAGSLLWLVLSSPTAQRTPFSLAIGPQMASQHGLAGDAAQGGPGAYLEAVEALSGLTLKLVTAPSIERAVLLLHNGQVDGMAFSLPSTATMLPDTAAVSPSFYSGTTVMVTRPTAAFRALSAMSGMRVGVIGHGEYRGYLAEHFPGIDVYPLPSVDAMLEAVDSGGIDAALGVDAVLAPLARKRFGERLEVHLVSDGPPVEMRVASLPQRAGEIAMAHQTFLSLPLDTRQDILERWLNTLYRSPPTLRAVLSHYRVPITLLGLFLLAFLLAVAQSQRNARSLASRQASAARILTLVNHEVRNGAASVISAIDLLEAEADPDERNRLFQSARSAADALKHTLTNALEFMFRDAPEHADAAFLHNAHGIVAECLSAMRPLARCKGLHLVLQMDGEATLQARCDARALHHIASNLISNAIKFSDHGEVTIGLCFLPGVGNTGTVVLRVTDVGPGIPAHDMARIFEPFSATRTGQLKHGAGIGLSLCRRIARAHGGNVTVSSRPGSGATFVATLRGQLGDTAPEMTSPLLRASAPKVACALVIEDQPAIANIMVRRLRGLGFETVIASSGAAAIRLMNQEGPFGIITVDGDLMDADGSDIAQEIRAIERRHDWPPARLLSVSAATDVMDRAAYRRAGVDVYLGKPIDWVAFDAASGAPVRDAKAPVVPVQQGVSVMEIYHHQMQLDRTGLEVSIRVQNWRGALAMAHRMQGAASMVGDVDTVPTLCELQRCLKAHAINGDPADAQVWALVASLSPAPADGVDGVPPSTN</sequence>
<dbReference type="PANTHER" id="PTHR43047:SF72">
    <property type="entry name" value="OSMOSENSING HISTIDINE PROTEIN KINASE SLN1"/>
    <property type="match status" value="1"/>
</dbReference>
<evidence type="ECO:0000256" key="2">
    <source>
        <dbReference type="ARBA" id="ARBA00012438"/>
    </source>
</evidence>
<keyword evidence="6" id="KW-0812">Transmembrane</keyword>
<comment type="catalytic activity">
    <reaction evidence="1">
        <text>ATP + protein L-histidine = ADP + protein N-phospho-L-histidine.</text>
        <dbReference type="EC" id="2.7.13.3"/>
    </reaction>
</comment>
<dbReference type="EMBL" id="WELC01000028">
    <property type="protein sequence ID" value="KAB7628581.1"/>
    <property type="molecule type" value="Genomic_DNA"/>
</dbReference>
<feature type="transmembrane region" description="Helical" evidence="6">
    <location>
        <begin position="36"/>
        <end position="54"/>
    </location>
</feature>
<keyword evidence="3" id="KW-0808">Transferase</keyword>
<dbReference type="Pfam" id="PF02518">
    <property type="entry name" value="HATPase_c"/>
    <property type="match status" value="1"/>
</dbReference>
<feature type="domain" description="Histidine kinase" evidence="7">
    <location>
        <begin position="339"/>
        <end position="558"/>
    </location>
</feature>
<dbReference type="GO" id="GO:0009927">
    <property type="term" value="F:histidine phosphotransfer kinase activity"/>
    <property type="evidence" value="ECO:0007669"/>
    <property type="project" value="TreeGrafter"/>
</dbReference>
<name>A0A7V7YD75_9GAMM</name>
<evidence type="ECO:0000256" key="6">
    <source>
        <dbReference type="SAM" id="Phobius"/>
    </source>
</evidence>
<dbReference type="EC" id="2.7.13.3" evidence="2"/>
<dbReference type="InterPro" id="IPR003594">
    <property type="entry name" value="HATPase_dom"/>
</dbReference>
<keyword evidence="6" id="KW-1133">Transmembrane helix</keyword>
<gene>
    <name evidence="9" type="ORF">F9K92_16900</name>
</gene>
<dbReference type="InterPro" id="IPR036641">
    <property type="entry name" value="HPT_dom_sf"/>
</dbReference>
<proteinExistence type="predicted"/>
<dbReference type="PROSITE" id="PS50110">
    <property type="entry name" value="RESPONSE_REGULATORY"/>
    <property type="match status" value="1"/>
</dbReference>
<feature type="modified residue" description="4-aspartylphosphate" evidence="5">
    <location>
        <position position="629"/>
    </location>
</feature>
<feature type="transmembrane region" description="Helical" evidence="6">
    <location>
        <begin position="298"/>
        <end position="317"/>
    </location>
</feature>
<keyword evidence="4" id="KW-0418">Kinase</keyword>
<dbReference type="Gene3D" id="3.40.50.2300">
    <property type="match status" value="1"/>
</dbReference>
<dbReference type="Gene3D" id="3.30.565.10">
    <property type="entry name" value="Histidine kinase-like ATPase, C-terminal domain"/>
    <property type="match status" value="1"/>
</dbReference>
<evidence type="ECO:0000256" key="1">
    <source>
        <dbReference type="ARBA" id="ARBA00000085"/>
    </source>
</evidence>
<dbReference type="SUPFAM" id="SSF55874">
    <property type="entry name" value="ATPase domain of HSP90 chaperone/DNA topoisomerase II/histidine kinase"/>
    <property type="match status" value="1"/>
</dbReference>
<keyword evidence="5" id="KW-0597">Phosphoprotein</keyword>
<evidence type="ECO:0000256" key="5">
    <source>
        <dbReference type="PROSITE-ProRule" id="PRU00169"/>
    </source>
</evidence>
<dbReference type="AlphaFoldDB" id="A0A7V7YD75"/>
<dbReference type="GO" id="GO:0005886">
    <property type="term" value="C:plasma membrane"/>
    <property type="evidence" value="ECO:0007669"/>
    <property type="project" value="TreeGrafter"/>
</dbReference>
<dbReference type="PANTHER" id="PTHR43047">
    <property type="entry name" value="TWO-COMPONENT HISTIDINE PROTEIN KINASE"/>
    <property type="match status" value="1"/>
</dbReference>
<dbReference type="Proteomes" id="UP000449004">
    <property type="component" value="Unassembled WGS sequence"/>
</dbReference>
<evidence type="ECO:0000259" key="7">
    <source>
        <dbReference type="PROSITE" id="PS50109"/>
    </source>
</evidence>
<evidence type="ECO:0000256" key="4">
    <source>
        <dbReference type="ARBA" id="ARBA00022777"/>
    </source>
</evidence>
<comment type="caution">
    <text evidence="9">The sequence shown here is derived from an EMBL/GenBank/DDBJ whole genome shotgun (WGS) entry which is preliminary data.</text>
</comment>
<dbReference type="CDD" id="cd17546">
    <property type="entry name" value="REC_hyHK_CKI1_RcsC-like"/>
    <property type="match status" value="1"/>
</dbReference>
<evidence type="ECO:0000259" key="8">
    <source>
        <dbReference type="PROSITE" id="PS50110"/>
    </source>
</evidence>
<organism evidence="9 10">
    <name type="scientific">Stenotrophomonas rhizophila</name>
    <dbReference type="NCBI Taxonomy" id="216778"/>
    <lineage>
        <taxon>Bacteria</taxon>
        <taxon>Pseudomonadati</taxon>
        <taxon>Pseudomonadota</taxon>
        <taxon>Gammaproteobacteria</taxon>
        <taxon>Lysobacterales</taxon>
        <taxon>Lysobacteraceae</taxon>
        <taxon>Stenotrophomonas</taxon>
    </lineage>
</organism>
<dbReference type="SMART" id="SM00448">
    <property type="entry name" value="REC"/>
    <property type="match status" value="1"/>
</dbReference>
<dbReference type="SUPFAM" id="SSF53850">
    <property type="entry name" value="Periplasmic binding protein-like II"/>
    <property type="match status" value="1"/>
</dbReference>
<dbReference type="PRINTS" id="PR00344">
    <property type="entry name" value="BCTRLSENSOR"/>
</dbReference>